<dbReference type="EMBL" id="JAEKLZ010000262">
    <property type="protein sequence ID" value="MBW8727239.1"/>
    <property type="molecule type" value="Genomic_DNA"/>
</dbReference>
<evidence type="ECO:0000313" key="6">
    <source>
        <dbReference type="EMBL" id="MBW8727239.1"/>
    </source>
</evidence>
<dbReference type="Gene3D" id="3.40.50.1820">
    <property type="entry name" value="alpha/beta hydrolase"/>
    <property type="match status" value="1"/>
</dbReference>
<keyword evidence="3" id="KW-0443">Lipid metabolism</keyword>
<dbReference type="GO" id="GO:0016042">
    <property type="term" value="P:lipid catabolic process"/>
    <property type="evidence" value="ECO:0007669"/>
    <property type="project" value="UniProtKB-KW"/>
</dbReference>
<feature type="signal peptide" evidence="4">
    <location>
        <begin position="1"/>
        <end position="21"/>
    </location>
</feature>
<protein>
    <submittedName>
        <fullName evidence="6">Dienelactone hydrolase family protein</fullName>
    </submittedName>
</protein>
<dbReference type="PANTHER" id="PTHR10272">
    <property type="entry name" value="PLATELET-ACTIVATING FACTOR ACETYLHYDROLASE"/>
    <property type="match status" value="1"/>
</dbReference>
<evidence type="ECO:0000313" key="7">
    <source>
        <dbReference type="Proteomes" id="UP000700706"/>
    </source>
</evidence>
<keyword evidence="1 6" id="KW-0378">Hydrolase</keyword>
<dbReference type="InterPro" id="IPR016986">
    <property type="entry name" value="UCP031982_abhydr"/>
</dbReference>
<feature type="domain" description="AB hydrolase-1" evidence="5">
    <location>
        <begin position="75"/>
        <end position="287"/>
    </location>
</feature>
<evidence type="ECO:0000256" key="2">
    <source>
        <dbReference type="ARBA" id="ARBA00022963"/>
    </source>
</evidence>
<dbReference type="GO" id="GO:0003847">
    <property type="term" value="F:1-alkyl-2-acetylglycerophosphocholine esterase activity"/>
    <property type="evidence" value="ECO:0007669"/>
    <property type="project" value="TreeGrafter"/>
</dbReference>
<name>A0A952KM29_9PROT</name>
<sequence>MRILATMLSAVLVLAAGPAGAVGFQSATAPDPSDRPLAIGIWYPSDAAVPDQPNTPVRQALAVDGPIRGDRLPLIVISHGSGGWLGGHADLAKALAEAGFVVVAVTHTGNNYQDDSYPAARRMVDRPRHIARVLDYMLADWSGHGRLDPARIGIYGFSYGGFTALVAIGGTPDLRLLIQHCRQVPDEWVCKTGGPGVSEVPRPDELPSPVFVHDPRIRAAVIAAPGLGFAFDKAALASVTVPVQLWNGAEDERVPVATNADMIRQALPTPPDLHLVEGAGHFAFLQPCPPKLKALEPETWAMVCVDAPGFDRAAFHRQLNGDVTAFFRAQFGVD</sequence>
<dbReference type="InterPro" id="IPR000073">
    <property type="entry name" value="AB_hydrolase_1"/>
</dbReference>
<dbReference type="PIRSF" id="PIRSF031982">
    <property type="entry name" value="UCP031982_abhydr"/>
    <property type="match status" value="1"/>
</dbReference>
<dbReference type="Pfam" id="PF12697">
    <property type="entry name" value="Abhydrolase_6"/>
    <property type="match status" value="1"/>
</dbReference>
<accession>A0A952KM29</accession>
<gene>
    <name evidence="6" type="ORF">JF625_19090</name>
</gene>
<evidence type="ECO:0000256" key="3">
    <source>
        <dbReference type="ARBA" id="ARBA00023098"/>
    </source>
</evidence>
<evidence type="ECO:0000256" key="1">
    <source>
        <dbReference type="ARBA" id="ARBA00022801"/>
    </source>
</evidence>
<dbReference type="InterPro" id="IPR029058">
    <property type="entry name" value="AB_hydrolase_fold"/>
</dbReference>
<keyword evidence="2" id="KW-0442">Lipid degradation</keyword>
<dbReference type="PANTHER" id="PTHR10272:SF0">
    <property type="entry name" value="PLATELET-ACTIVATING FACTOR ACETYLHYDROLASE"/>
    <property type="match status" value="1"/>
</dbReference>
<organism evidence="6 7">
    <name type="scientific">Inquilinus limosus</name>
    <dbReference type="NCBI Taxonomy" id="171674"/>
    <lineage>
        <taxon>Bacteria</taxon>
        <taxon>Pseudomonadati</taxon>
        <taxon>Pseudomonadota</taxon>
        <taxon>Alphaproteobacteria</taxon>
        <taxon>Rhodospirillales</taxon>
        <taxon>Rhodospirillaceae</taxon>
        <taxon>Inquilinus</taxon>
    </lineage>
</organism>
<keyword evidence="4" id="KW-0732">Signal</keyword>
<dbReference type="AlphaFoldDB" id="A0A952KM29"/>
<evidence type="ECO:0000256" key="4">
    <source>
        <dbReference type="SAM" id="SignalP"/>
    </source>
</evidence>
<dbReference type="Proteomes" id="UP000700706">
    <property type="component" value="Unassembled WGS sequence"/>
</dbReference>
<comment type="caution">
    <text evidence="6">The sequence shown here is derived from an EMBL/GenBank/DDBJ whole genome shotgun (WGS) entry which is preliminary data.</text>
</comment>
<reference evidence="6" key="1">
    <citation type="submission" date="2020-06" db="EMBL/GenBank/DDBJ databases">
        <title>Stable isotope informed genome-resolved metagenomics uncovers potential trophic interactions in rhizosphere soil.</title>
        <authorList>
            <person name="Starr E.P."/>
            <person name="Shi S."/>
            <person name="Blazewicz S.J."/>
            <person name="Koch B.J."/>
            <person name="Probst A.J."/>
            <person name="Hungate B.A."/>
            <person name="Pett-Ridge J."/>
            <person name="Firestone M.K."/>
            <person name="Banfield J.F."/>
        </authorList>
    </citation>
    <scope>NUCLEOTIDE SEQUENCE</scope>
    <source>
        <strain evidence="6">YM_69_17</strain>
    </source>
</reference>
<proteinExistence type="predicted"/>
<evidence type="ECO:0000259" key="5">
    <source>
        <dbReference type="Pfam" id="PF12697"/>
    </source>
</evidence>
<feature type="chain" id="PRO_5037117448" evidence="4">
    <location>
        <begin position="22"/>
        <end position="334"/>
    </location>
</feature>
<dbReference type="SUPFAM" id="SSF53474">
    <property type="entry name" value="alpha/beta-Hydrolases"/>
    <property type="match status" value="1"/>
</dbReference>